<evidence type="ECO:0000256" key="15">
    <source>
        <dbReference type="ARBA" id="ARBA00048679"/>
    </source>
</evidence>
<dbReference type="OrthoDB" id="1668230at2759"/>
<dbReference type="Pfam" id="PF00069">
    <property type="entry name" value="Pkinase"/>
    <property type="match status" value="1"/>
</dbReference>
<name>A0A8H7E7A7_9EURO</name>
<dbReference type="EMBL" id="JAACFV010000024">
    <property type="protein sequence ID" value="KAF7511030.1"/>
    <property type="molecule type" value="Genomic_DNA"/>
</dbReference>
<dbReference type="PROSITE" id="PS00109">
    <property type="entry name" value="PROTEIN_KINASE_TYR"/>
    <property type="match status" value="1"/>
</dbReference>
<keyword evidence="8" id="KW-0547">Nucleotide-binding</keyword>
<keyword evidence="10" id="KW-0067">ATP-binding</keyword>
<dbReference type="InterPro" id="IPR011009">
    <property type="entry name" value="Kinase-like_dom_sf"/>
</dbReference>
<dbReference type="PANTHER" id="PTHR44329">
    <property type="entry name" value="SERINE/THREONINE-PROTEIN KINASE TNNI3K-RELATED"/>
    <property type="match status" value="1"/>
</dbReference>
<evidence type="ECO:0000256" key="8">
    <source>
        <dbReference type="ARBA" id="ARBA00022741"/>
    </source>
</evidence>
<comment type="function">
    <text evidence="1">Component of the EKC/KEOPS complex that is required for the formation of a threonylcarbamoyl group on adenosine at position 37 (t(6)A37) in tRNAs that read codons beginning with adenine. The complex is probably involved in the transfer of the threonylcarbamoyl moiety of threonylcarbamoyl-AMP (TC-AMP) to the N6 group of A37. BUD32 has ATPase activity in the context of the EKC/KEOPS complex and likely plays a supporting role to the catalytic subunit KAE1. The EKC/KEOPS complex also promotes both telomere uncapping and telomere elongation. The complex is required for efficient recruitment of transcriptional coactivators.</text>
</comment>
<keyword evidence="9" id="KW-0418">Kinase</keyword>
<gene>
    <name evidence="17" type="ORF">GJ744_005576</name>
</gene>
<feature type="domain" description="Protein kinase" evidence="16">
    <location>
        <begin position="58"/>
        <end position="320"/>
    </location>
</feature>
<evidence type="ECO:0000256" key="5">
    <source>
        <dbReference type="ARBA" id="ARBA00013948"/>
    </source>
</evidence>
<evidence type="ECO:0000313" key="17">
    <source>
        <dbReference type="EMBL" id="KAF7511030.1"/>
    </source>
</evidence>
<comment type="caution">
    <text evidence="17">The sequence shown here is derived from an EMBL/GenBank/DDBJ whole genome shotgun (WGS) entry which is preliminary data.</text>
</comment>
<comment type="subcellular location">
    <subcellularLocation>
        <location evidence="2">Chromosome</location>
        <location evidence="2">Telomere</location>
    </subcellularLocation>
</comment>
<proteinExistence type="predicted"/>
<evidence type="ECO:0000256" key="7">
    <source>
        <dbReference type="ARBA" id="ARBA00022679"/>
    </source>
</evidence>
<keyword evidence="11" id="KW-0779">Telomere</keyword>
<evidence type="ECO:0000256" key="11">
    <source>
        <dbReference type="ARBA" id="ARBA00022895"/>
    </source>
</evidence>
<evidence type="ECO:0000256" key="3">
    <source>
        <dbReference type="ARBA" id="ARBA00011534"/>
    </source>
</evidence>
<evidence type="ECO:0000256" key="13">
    <source>
        <dbReference type="ARBA" id="ARBA00033194"/>
    </source>
</evidence>
<dbReference type="Proteomes" id="UP000606974">
    <property type="component" value="Unassembled WGS sequence"/>
</dbReference>
<sequence length="320" mass="36025">MPPPFEEAVKGLRARYQTFRDGTNIFSPNGRQICGMHIERIERVVFWYGEDPKSATCIRVVDRPGTLSGDILRLLKPMPAVHGNFEVDGNTVYPIPYPPPLPESDEAADDLSSAMARLPLVSPDPDKHHIKRVKYASEISNYLKCQGGDCPGKPKSPNIVQLLGRCSDTDIVFKKYVPRQAIIYRVHSQATYKRWILQLIQGLACLHSLGIVHRDLRVENLLFTKDGNTIIICDLESHWGIRRAPEIDRGIHLDAGWTKKSDIYDLGSCIQALIYGNAPLLPTVEWPVPEPFATIVEACQNVRPWQRPNLTKLADMVKSI</sequence>
<dbReference type="GO" id="GO:0005524">
    <property type="term" value="F:ATP binding"/>
    <property type="evidence" value="ECO:0007669"/>
    <property type="project" value="UniProtKB-KW"/>
</dbReference>
<protein>
    <recommendedName>
        <fullName evidence="6">EKC/KEOPS complex subunit BUD32</fullName>
        <ecNumber evidence="4">2.7.11.1</ecNumber>
    </recommendedName>
    <alternativeName>
        <fullName evidence="12 13">Atypical Serine/threonine protein kinase BUD32</fullName>
    </alternativeName>
    <alternativeName>
        <fullName evidence="5">EKC/KEOPS complex subunit bud32</fullName>
    </alternativeName>
</protein>
<comment type="subunit">
    <text evidence="3">Component of the EKC/KEOPS complex composed of at least BUD32, CGI121, GON7, KAE1 and PCC1; the whole complex dimerizes.</text>
</comment>
<dbReference type="GO" id="GO:0004674">
    <property type="term" value="F:protein serine/threonine kinase activity"/>
    <property type="evidence" value="ECO:0007669"/>
    <property type="project" value="UniProtKB-EC"/>
</dbReference>
<evidence type="ECO:0000256" key="10">
    <source>
        <dbReference type="ARBA" id="ARBA00022840"/>
    </source>
</evidence>
<dbReference type="InterPro" id="IPR000719">
    <property type="entry name" value="Prot_kinase_dom"/>
</dbReference>
<keyword evidence="11" id="KW-0158">Chromosome</keyword>
<evidence type="ECO:0000256" key="4">
    <source>
        <dbReference type="ARBA" id="ARBA00012513"/>
    </source>
</evidence>
<evidence type="ECO:0000256" key="2">
    <source>
        <dbReference type="ARBA" id="ARBA00004574"/>
    </source>
</evidence>
<accession>A0A8H7E7A7</accession>
<dbReference type="SMART" id="SM00220">
    <property type="entry name" value="S_TKc"/>
    <property type="match status" value="1"/>
</dbReference>
<dbReference type="SUPFAM" id="SSF56112">
    <property type="entry name" value="Protein kinase-like (PK-like)"/>
    <property type="match status" value="1"/>
</dbReference>
<evidence type="ECO:0000313" key="18">
    <source>
        <dbReference type="Proteomes" id="UP000606974"/>
    </source>
</evidence>
<dbReference type="Gene3D" id="1.10.510.10">
    <property type="entry name" value="Transferase(Phosphotransferase) domain 1"/>
    <property type="match status" value="1"/>
</dbReference>
<dbReference type="PANTHER" id="PTHR44329:SF288">
    <property type="entry name" value="MITOGEN-ACTIVATED PROTEIN KINASE KINASE KINASE 20"/>
    <property type="match status" value="1"/>
</dbReference>
<keyword evidence="18" id="KW-1185">Reference proteome</keyword>
<dbReference type="GO" id="GO:0000781">
    <property type="term" value="C:chromosome, telomeric region"/>
    <property type="evidence" value="ECO:0007669"/>
    <property type="project" value="UniProtKB-SubCell"/>
</dbReference>
<comment type="catalytic activity">
    <reaction evidence="15">
        <text>L-seryl-[protein] + ATP = O-phospho-L-seryl-[protein] + ADP + H(+)</text>
        <dbReference type="Rhea" id="RHEA:17989"/>
        <dbReference type="Rhea" id="RHEA-COMP:9863"/>
        <dbReference type="Rhea" id="RHEA-COMP:11604"/>
        <dbReference type="ChEBI" id="CHEBI:15378"/>
        <dbReference type="ChEBI" id="CHEBI:29999"/>
        <dbReference type="ChEBI" id="CHEBI:30616"/>
        <dbReference type="ChEBI" id="CHEBI:83421"/>
        <dbReference type="ChEBI" id="CHEBI:456216"/>
        <dbReference type="EC" id="2.7.11.1"/>
    </reaction>
</comment>
<evidence type="ECO:0000256" key="14">
    <source>
        <dbReference type="ARBA" id="ARBA00047899"/>
    </source>
</evidence>
<dbReference type="EC" id="2.7.11.1" evidence="4"/>
<reference evidence="17" key="1">
    <citation type="submission" date="2020-02" db="EMBL/GenBank/DDBJ databases">
        <authorList>
            <person name="Palmer J.M."/>
        </authorList>
    </citation>
    <scope>NUCLEOTIDE SEQUENCE</scope>
    <source>
        <strain evidence="17">EPUS1.4</strain>
        <tissue evidence="17">Thallus</tissue>
    </source>
</reference>
<organism evidence="17 18">
    <name type="scientific">Endocarpon pusillum</name>
    <dbReference type="NCBI Taxonomy" id="364733"/>
    <lineage>
        <taxon>Eukaryota</taxon>
        <taxon>Fungi</taxon>
        <taxon>Dikarya</taxon>
        <taxon>Ascomycota</taxon>
        <taxon>Pezizomycotina</taxon>
        <taxon>Eurotiomycetes</taxon>
        <taxon>Chaetothyriomycetidae</taxon>
        <taxon>Verrucariales</taxon>
        <taxon>Verrucariaceae</taxon>
        <taxon>Endocarpon</taxon>
    </lineage>
</organism>
<evidence type="ECO:0000256" key="9">
    <source>
        <dbReference type="ARBA" id="ARBA00022777"/>
    </source>
</evidence>
<evidence type="ECO:0000256" key="1">
    <source>
        <dbReference type="ARBA" id="ARBA00003747"/>
    </source>
</evidence>
<dbReference type="InterPro" id="IPR008266">
    <property type="entry name" value="Tyr_kinase_AS"/>
</dbReference>
<evidence type="ECO:0000256" key="12">
    <source>
        <dbReference type="ARBA" id="ARBA00030980"/>
    </source>
</evidence>
<evidence type="ECO:0000256" key="6">
    <source>
        <dbReference type="ARBA" id="ARBA00019973"/>
    </source>
</evidence>
<dbReference type="AlphaFoldDB" id="A0A8H7E7A7"/>
<dbReference type="PROSITE" id="PS50011">
    <property type="entry name" value="PROTEIN_KINASE_DOM"/>
    <property type="match status" value="1"/>
</dbReference>
<evidence type="ECO:0000259" key="16">
    <source>
        <dbReference type="PROSITE" id="PS50011"/>
    </source>
</evidence>
<dbReference type="InterPro" id="IPR051681">
    <property type="entry name" value="Ser/Thr_Kinases-Pseudokinases"/>
</dbReference>
<comment type="catalytic activity">
    <reaction evidence="14">
        <text>L-threonyl-[protein] + ATP = O-phospho-L-threonyl-[protein] + ADP + H(+)</text>
        <dbReference type="Rhea" id="RHEA:46608"/>
        <dbReference type="Rhea" id="RHEA-COMP:11060"/>
        <dbReference type="Rhea" id="RHEA-COMP:11605"/>
        <dbReference type="ChEBI" id="CHEBI:15378"/>
        <dbReference type="ChEBI" id="CHEBI:30013"/>
        <dbReference type="ChEBI" id="CHEBI:30616"/>
        <dbReference type="ChEBI" id="CHEBI:61977"/>
        <dbReference type="ChEBI" id="CHEBI:456216"/>
        <dbReference type="EC" id="2.7.11.1"/>
    </reaction>
</comment>
<keyword evidence="7" id="KW-0808">Transferase</keyword>